<feature type="transmembrane region" description="Helical" evidence="1">
    <location>
        <begin position="34"/>
        <end position="60"/>
    </location>
</feature>
<evidence type="ECO:0000313" key="2">
    <source>
        <dbReference type="EMBL" id="ACK52105.1"/>
    </source>
</evidence>
<evidence type="ECO:0000256" key="1">
    <source>
        <dbReference type="SAM" id="Phobius"/>
    </source>
</evidence>
<keyword evidence="1" id="KW-0472">Membrane</keyword>
<sequence>MSLPDTNVKDGDHIPTSAVDGKDRQTLRRLVIRIVKWTIGIVCSCAIFLFLGLFALIGYLSRDTCDEAIPSPVVRNLSGDTAEGQFEACTWIGTVINESVTLQIHRYPRLWPRKVLIDFESVGYSREPILRWIDEKTLSVDLGDVSWVSSRIEKAGDIKIVYSYRVVDKP</sequence>
<keyword evidence="1" id="KW-1133">Transmembrane helix</keyword>
<dbReference type="HOGENOM" id="CLU_1568929_0_0_5"/>
<keyword evidence="3" id="KW-1185">Reference proteome</keyword>
<dbReference type="OrthoDB" id="9786266at2"/>
<name>B8EMH7_METSB</name>
<dbReference type="KEGG" id="msl:Msil_3198"/>
<accession>B8EMH7</accession>
<proteinExistence type="predicted"/>
<evidence type="ECO:0000313" key="3">
    <source>
        <dbReference type="Proteomes" id="UP000002257"/>
    </source>
</evidence>
<organism evidence="2 3">
    <name type="scientific">Methylocella silvestris (strain DSM 15510 / CIP 108128 / LMG 27833 / NCIMB 13906 / BL2)</name>
    <dbReference type="NCBI Taxonomy" id="395965"/>
    <lineage>
        <taxon>Bacteria</taxon>
        <taxon>Pseudomonadati</taxon>
        <taxon>Pseudomonadota</taxon>
        <taxon>Alphaproteobacteria</taxon>
        <taxon>Hyphomicrobiales</taxon>
        <taxon>Beijerinckiaceae</taxon>
        <taxon>Methylocella</taxon>
    </lineage>
</organism>
<gene>
    <name evidence="2" type="ordered locus">Msil_3198</name>
</gene>
<dbReference type="Proteomes" id="UP000002257">
    <property type="component" value="Chromosome"/>
</dbReference>
<protein>
    <submittedName>
        <fullName evidence="2">Uncharacterized protein</fullName>
    </submittedName>
</protein>
<keyword evidence="1" id="KW-0812">Transmembrane</keyword>
<dbReference type="EMBL" id="CP001280">
    <property type="protein sequence ID" value="ACK52105.1"/>
    <property type="molecule type" value="Genomic_DNA"/>
</dbReference>
<reference evidence="2 3" key="1">
    <citation type="journal article" date="2010" name="J. Bacteriol.">
        <title>Complete genome sequence of the aerobic facultative methanotroph Methylocella silvestris BL2.</title>
        <authorList>
            <person name="Chen Y."/>
            <person name="Crombie A."/>
            <person name="Rahman M.T."/>
            <person name="Dedysh S.N."/>
            <person name="Liesack W."/>
            <person name="Stott M.B."/>
            <person name="Alam M."/>
            <person name="Theisen A.R."/>
            <person name="Murrell J.C."/>
            <person name="Dunfield P.F."/>
        </authorList>
    </citation>
    <scope>NUCLEOTIDE SEQUENCE [LARGE SCALE GENOMIC DNA]</scope>
    <source>
        <strain evidence="3">DSM 15510 / CIP 108128 / LMG 27833 / NCIMB 13906 / BL2</strain>
    </source>
</reference>
<dbReference type="RefSeq" id="WP_012592174.1">
    <property type="nucleotide sequence ID" value="NC_011666.1"/>
</dbReference>
<dbReference type="AlphaFoldDB" id="B8EMH7"/>